<keyword evidence="4 10" id="KW-0436">Ligase</keyword>
<accession>A0ABV6N845</accession>
<organism evidence="12 13">
    <name type="scientific">Kutzneria chonburiensis</name>
    <dbReference type="NCBI Taxonomy" id="1483604"/>
    <lineage>
        <taxon>Bacteria</taxon>
        <taxon>Bacillati</taxon>
        <taxon>Actinomycetota</taxon>
        <taxon>Actinomycetes</taxon>
        <taxon>Pseudonocardiales</taxon>
        <taxon>Pseudonocardiaceae</taxon>
        <taxon>Kutzneria</taxon>
    </lineage>
</organism>
<dbReference type="Gene3D" id="3.40.50.620">
    <property type="entry name" value="HUPs"/>
    <property type="match status" value="1"/>
</dbReference>
<dbReference type="CDD" id="cd00814">
    <property type="entry name" value="MetRS_core"/>
    <property type="match status" value="1"/>
</dbReference>
<evidence type="ECO:0000256" key="8">
    <source>
        <dbReference type="ARBA" id="ARBA00023146"/>
    </source>
</evidence>
<dbReference type="InterPro" id="IPR023457">
    <property type="entry name" value="Met-tRNA_synth_2"/>
</dbReference>
<keyword evidence="7 10" id="KW-0648">Protein biosynthesis</keyword>
<dbReference type="InterPro" id="IPR041872">
    <property type="entry name" value="Anticodon_Met"/>
</dbReference>
<sequence length="479" mass="53308">MGRTVVTTSIPYVNGSPHIGHALELVQADVLARHRRQRGDEVWSQTGTDDNALKNVRSAEAEGIPVADYVARMADRFVALNEALDLSFDDFVRTSTDPRHRPAVERLWRACERSGDLYRKSYTGLYCVGCEAFVDGDCAEHEEKPELVSEDNWFFRLSRYRDRLAELIEADAVEIVPATRKREVLAFLAGGLDDFSVSRSVARARGWGIPVPGDPGQVIYVWFDALVNYLTGAGDRWPDSERVHVIGKGIIRFHAVYWPSMLLSAGLELPSRLLVHEYLTANGRKIGKSLGGTPDPLYIATQVGVDALRWWLLADVARTGDTDYSEDRLAARFNEDLANNLGNLVNRTVSMVRKYRDGVVPLVQEQNLPAETLRRARAEAAGTIDSALRDFDFRRAVEAVTRVGDEANRYVHATKPWQLKEKPAELDGVLAELVAACRDIAEHLTPFLPAAARRISEQCGGEILPAPSPVFPRTVRPVP</sequence>
<comment type="subcellular location">
    <subcellularLocation>
        <location evidence="1">Cytoplasm</location>
    </subcellularLocation>
</comment>
<evidence type="ECO:0000313" key="13">
    <source>
        <dbReference type="Proteomes" id="UP001589810"/>
    </source>
</evidence>
<dbReference type="Proteomes" id="UP001589810">
    <property type="component" value="Unassembled WGS sequence"/>
</dbReference>
<dbReference type="SUPFAM" id="SSF52374">
    <property type="entry name" value="Nucleotidylyl transferase"/>
    <property type="match status" value="1"/>
</dbReference>
<evidence type="ECO:0000256" key="10">
    <source>
        <dbReference type="RuleBase" id="RU363039"/>
    </source>
</evidence>
<keyword evidence="6 10" id="KW-0067">ATP-binding</keyword>
<evidence type="ECO:0000259" key="11">
    <source>
        <dbReference type="Pfam" id="PF09334"/>
    </source>
</evidence>
<reference evidence="12 13" key="1">
    <citation type="submission" date="2024-09" db="EMBL/GenBank/DDBJ databases">
        <authorList>
            <person name="Sun Q."/>
            <person name="Mori K."/>
        </authorList>
    </citation>
    <scope>NUCLEOTIDE SEQUENCE [LARGE SCALE GENOMIC DNA]</scope>
    <source>
        <strain evidence="12 13">TBRC 1432</strain>
    </source>
</reference>
<gene>
    <name evidence="12" type="ORF">ACFFH7_42030</name>
</gene>
<name>A0ABV6N845_9PSEU</name>
<evidence type="ECO:0000313" key="12">
    <source>
        <dbReference type="EMBL" id="MFC0548146.1"/>
    </source>
</evidence>
<comment type="caution">
    <text evidence="12">The sequence shown here is derived from an EMBL/GenBank/DDBJ whole genome shotgun (WGS) entry which is preliminary data.</text>
</comment>
<proteinExistence type="inferred from homology"/>
<dbReference type="CDD" id="cd07957">
    <property type="entry name" value="Anticodon_Ia_Met"/>
    <property type="match status" value="1"/>
</dbReference>
<dbReference type="InterPro" id="IPR015413">
    <property type="entry name" value="Methionyl/Leucyl_tRNA_Synth"/>
</dbReference>
<dbReference type="PANTHER" id="PTHR43326:SF1">
    <property type="entry name" value="METHIONINE--TRNA LIGASE, MITOCHONDRIAL"/>
    <property type="match status" value="1"/>
</dbReference>
<evidence type="ECO:0000256" key="2">
    <source>
        <dbReference type="ARBA" id="ARBA00012838"/>
    </source>
</evidence>
<evidence type="ECO:0000256" key="6">
    <source>
        <dbReference type="ARBA" id="ARBA00022840"/>
    </source>
</evidence>
<protein>
    <recommendedName>
        <fullName evidence="2">methionine--tRNA ligase</fullName>
        <ecNumber evidence="2">6.1.1.10</ecNumber>
    </recommendedName>
    <alternativeName>
        <fullName evidence="9">Methionyl-tRNA synthetase</fullName>
    </alternativeName>
</protein>
<dbReference type="GO" id="GO:0004825">
    <property type="term" value="F:methionine-tRNA ligase activity"/>
    <property type="evidence" value="ECO:0007669"/>
    <property type="project" value="UniProtKB-EC"/>
</dbReference>
<dbReference type="PRINTS" id="PR01041">
    <property type="entry name" value="TRNASYNTHMET"/>
</dbReference>
<dbReference type="PANTHER" id="PTHR43326">
    <property type="entry name" value="METHIONYL-TRNA SYNTHETASE"/>
    <property type="match status" value="1"/>
</dbReference>
<dbReference type="InterPro" id="IPR001412">
    <property type="entry name" value="aa-tRNA-synth_I_CS"/>
</dbReference>
<keyword evidence="8 10" id="KW-0030">Aminoacyl-tRNA synthetase</keyword>
<dbReference type="InterPro" id="IPR009080">
    <property type="entry name" value="tRNAsynth_Ia_anticodon-bd"/>
</dbReference>
<evidence type="ECO:0000256" key="5">
    <source>
        <dbReference type="ARBA" id="ARBA00022741"/>
    </source>
</evidence>
<evidence type="ECO:0000256" key="3">
    <source>
        <dbReference type="ARBA" id="ARBA00022490"/>
    </source>
</evidence>
<keyword evidence="13" id="KW-1185">Reference proteome</keyword>
<dbReference type="Pfam" id="PF09334">
    <property type="entry name" value="tRNA-synt_1g"/>
    <property type="match status" value="2"/>
</dbReference>
<dbReference type="PROSITE" id="PS00178">
    <property type="entry name" value="AA_TRNA_LIGASE_I"/>
    <property type="match status" value="1"/>
</dbReference>
<dbReference type="SUPFAM" id="SSF47323">
    <property type="entry name" value="Anticodon-binding domain of a subclass of class I aminoacyl-tRNA synthetases"/>
    <property type="match status" value="1"/>
</dbReference>
<dbReference type="EC" id="6.1.1.10" evidence="2"/>
<dbReference type="EMBL" id="JBHLUD010000015">
    <property type="protein sequence ID" value="MFC0548146.1"/>
    <property type="molecule type" value="Genomic_DNA"/>
</dbReference>
<evidence type="ECO:0000256" key="4">
    <source>
        <dbReference type="ARBA" id="ARBA00022598"/>
    </source>
</evidence>
<evidence type="ECO:0000256" key="1">
    <source>
        <dbReference type="ARBA" id="ARBA00004496"/>
    </source>
</evidence>
<comment type="similarity">
    <text evidence="10">Belongs to the class-I aminoacyl-tRNA synthetase family.</text>
</comment>
<keyword evidence="5 10" id="KW-0547">Nucleotide-binding</keyword>
<dbReference type="RefSeq" id="WP_273938019.1">
    <property type="nucleotide sequence ID" value="NZ_CP097263.1"/>
</dbReference>
<evidence type="ECO:0000256" key="9">
    <source>
        <dbReference type="ARBA" id="ARBA00030904"/>
    </source>
</evidence>
<dbReference type="InterPro" id="IPR014729">
    <property type="entry name" value="Rossmann-like_a/b/a_fold"/>
</dbReference>
<feature type="domain" description="Methionyl/Leucyl tRNA synthetase" evidence="11">
    <location>
        <begin position="5"/>
        <end position="134"/>
    </location>
</feature>
<dbReference type="Gene3D" id="2.170.220.10">
    <property type="match status" value="1"/>
</dbReference>
<keyword evidence="3" id="KW-0963">Cytoplasm</keyword>
<dbReference type="InterPro" id="IPR033911">
    <property type="entry name" value="MetRS_core"/>
</dbReference>
<dbReference type="Gene3D" id="1.10.730.10">
    <property type="entry name" value="Isoleucyl-tRNA Synthetase, Domain 1"/>
    <property type="match status" value="1"/>
</dbReference>
<feature type="domain" description="Methionyl/Leucyl tRNA synthetase" evidence="11">
    <location>
        <begin position="135"/>
        <end position="348"/>
    </location>
</feature>
<evidence type="ECO:0000256" key="7">
    <source>
        <dbReference type="ARBA" id="ARBA00022917"/>
    </source>
</evidence>